<protein>
    <recommendedName>
        <fullName evidence="3">Carboxypeptidase regulatory-like domain-containing protein</fullName>
    </recommendedName>
</protein>
<name>A0ABU9IKK6_9FLAO</name>
<dbReference type="Proteomes" id="UP001485226">
    <property type="component" value="Unassembled WGS sequence"/>
</dbReference>
<evidence type="ECO:0000313" key="2">
    <source>
        <dbReference type="Proteomes" id="UP001485226"/>
    </source>
</evidence>
<evidence type="ECO:0000313" key="1">
    <source>
        <dbReference type="EMBL" id="MEL1252979.1"/>
    </source>
</evidence>
<sequence length="119" mass="13955">MKKYILLLSMFLISCTRKDIENVTIKGTVFNKTTDKPIKNKKIEIEIECWKYANSPDESYAEHEKKYIKTDSNGNYSVNFNKGAFVTFHVEENGFGRYVGKLYINKNEHTHDIYLIPLH</sequence>
<proteinExistence type="predicted"/>
<accession>A0ABU9IKK6</accession>
<dbReference type="RefSeq" id="WP_341689819.1">
    <property type="nucleotide sequence ID" value="NZ_JBBYHS010000003.1"/>
</dbReference>
<evidence type="ECO:0008006" key="3">
    <source>
        <dbReference type="Google" id="ProtNLM"/>
    </source>
</evidence>
<comment type="caution">
    <text evidence="1">The sequence shown here is derived from an EMBL/GenBank/DDBJ whole genome shotgun (WGS) entry which is preliminary data.</text>
</comment>
<organism evidence="1 2">
    <name type="scientific">Flavobacterium calami</name>
    <dbReference type="NCBI Taxonomy" id="3139144"/>
    <lineage>
        <taxon>Bacteria</taxon>
        <taxon>Pseudomonadati</taxon>
        <taxon>Bacteroidota</taxon>
        <taxon>Flavobacteriia</taxon>
        <taxon>Flavobacteriales</taxon>
        <taxon>Flavobacteriaceae</taxon>
        <taxon>Flavobacterium</taxon>
    </lineage>
</organism>
<dbReference type="Gene3D" id="2.60.40.1120">
    <property type="entry name" value="Carboxypeptidase-like, regulatory domain"/>
    <property type="match status" value="1"/>
</dbReference>
<dbReference type="EMBL" id="JBBYHS010000003">
    <property type="protein sequence ID" value="MEL1252979.1"/>
    <property type="molecule type" value="Genomic_DNA"/>
</dbReference>
<reference evidence="1 2" key="1">
    <citation type="submission" date="2024-04" db="EMBL/GenBank/DDBJ databases">
        <title>Flavobacterium sp. DGU38 16S ribosomal RNA gene Genome sequencing and assembly.</title>
        <authorList>
            <person name="Park S."/>
        </authorList>
    </citation>
    <scope>NUCLEOTIDE SEQUENCE [LARGE SCALE GENOMIC DNA]</scope>
    <source>
        <strain evidence="1 2">DGU38</strain>
    </source>
</reference>
<dbReference type="PROSITE" id="PS51257">
    <property type="entry name" value="PROKAR_LIPOPROTEIN"/>
    <property type="match status" value="1"/>
</dbReference>
<keyword evidence="2" id="KW-1185">Reference proteome</keyword>
<gene>
    <name evidence="1" type="ORF">AAEO57_04265</name>
</gene>
<dbReference type="InterPro" id="IPR008969">
    <property type="entry name" value="CarboxyPept-like_regulatory"/>
</dbReference>
<dbReference type="SUPFAM" id="SSF49464">
    <property type="entry name" value="Carboxypeptidase regulatory domain-like"/>
    <property type="match status" value="1"/>
</dbReference>